<sequence>MERPHGDRRPGRSRNRYVDLLRVIAVVLVVLGHWLATSITYHGGRLGGQDVMARLPWTEWLSLVFQVMPVFFLAGGFANAASWTSHRARGGGWACWLYGRAVRLVGPTTAYVLVSVAVVAVCRAAGVDGAVLDRAGWAVALHLWFLPVYLGLLAATPGLHAAHRRWGLGVPAVLAVGAAGVNTTVLSFHPPVLGWADYLLVWGAIHQLGFAWHDGALTRTRRRPLALAAMGITVLAGLVWLGPFPVSMVGVPGAPIKNSVPPSTALLAFAIGQAGLLLAAEPAVTRLLRRPRLWRAVTRANRMVMTLYLWHMAPVILAAVALYPTGLLPSVPIGSPAWLRQRLIWVVTLTVVFVPIALALRPAERLTPARRRTDIGSLRREAWPLLTTGVAAVAVALAQVAAHGFAPSGRLPLPVLAAYAAGVLLLIAAGGMRPGPDRTTQRSR</sequence>
<feature type="transmembrane region" description="Helical" evidence="1">
    <location>
        <begin position="60"/>
        <end position="83"/>
    </location>
</feature>
<feature type="transmembrane region" description="Helical" evidence="1">
    <location>
        <begin position="20"/>
        <end position="40"/>
    </location>
</feature>
<feature type="transmembrane region" description="Helical" evidence="1">
    <location>
        <begin position="305"/>
        <end position="323"/>
    </location>
</feature>
<feature type="transmembrane region" description="Helical" evidence="1">
    <location>
        <begin position="264"/>
        <end position="284"/>
    </location>
</feature>
<evidence type="ECO:0000256" key="1">
    <source>
        <dbReference type="SAM" id="Phobius"/>
    </source>
</evidence>
<feature type="transmembrane region" description="Helical" evidence="1">
    <location>
        <begin position="411"/>
        <end position="432"/>
    </location>
</feature>
<evidence type="ECO:0000313" key="4">
    <source>
        <dbReference type="Proteomes" id="UP001500212"/>
    </source>
</evidence>
<dbReference type="GO" id="GO:0016746">
    <property type="term" value="F:acyltransferase activity"/>
    <property type="evidence" value="ECO:0007669"/>
    <property type="project" value="UniProtKB-KW"/>
</dbReference>
<reference evidence="4" key="1">
    <citation type="journal article" date="2019" name="Int. J. Syst. Evol. Microbiol.">
        <title>The Global Catalogue of Microorganisms (GCM) 10K type strain sequencing project: providing services to taxonomists for standard genome sequencing and annotation.</title>
        <authorList>
            <consortium name="The Broad Institute Genomics Platform"/>
            <consortium name="The Broad Institute Genome Sequencing Center for Infectious Disease"/>
            <person name="Wu L."/>
            <person name="Ma J."/>
        </authorList>
    </citation>
    <scope>NUCLEOTIDE SEQUENCE [LARGE SCALE GENOMIC DNA]</scope>
    <source>
        <strain evidence="4">JCM 17938</strain>
    </source>
</reference>
<dbReference type="InterPro" id="IPR002656">
    <property type="entry name" value="Acyl_transf_3_dom"/>
</dbReference>
<keyword evidence="3" id="KW-0012">Acyltransferase</keyword>
<feature type="domain" description="Acyltransferase 3" evidence="2">
    <location>
        <begin position="15"/>
        <end position="358"/>
    </location>
</feature>
<evidence type="ECO:0000313" key="3">
    <source>
        <dbReference type="EMBL" id="GAA4611985.1"/>
    </source>
</evidence>
<keyword evidence="4" id="KW-1185">Reference proteome</keyword>
<keyword evidence="1" id="KW-0812">Transmembrane</keyword>
<keyword evidence="3" id="KW-0808">Transferase</keyword>
<name>A0ABP8TQ75_9ACTN</name>
<feature type="transmembrane region" description="Helical" evidence="1">
    <location>
        <begin position="104"/>
        <end position="126"/>
    </location>
</feature>
<keyword evidence="1" id="KW-0472">Membrane</keyword>
<comment type="caution">
    <text evidence="3">The sequence shown here is derived from an EMBL/GenBank/DDBJ whole genome shotgun (WGS) entry which is preliminary data.</text>
</comment>
<dbReference type="RefSeq" id="WP_345359387.1">
    <property type="nucleotide sequence ID" value="NZ_BAABHJ010000019.1"/>
</dbReference>
<feature type="transmembrane region" description="Helical" evidence="1">
    <location>
        <begin position="195"/>
        <end position="213"/>
    </location>
</feature>
<accession>A0ABP8TQ75</accession>
<dbReference type="Proteomes" id="UP001500212">
    <property type="component" value="Unassembled WGS sequence"/>
</dbReference>
<feature type="transmembrane region" description="Helical" evidence="1">
    <location>
        <begin position="225"/>
        <end position="244"/>
    </location>
</feature>
<evidence type="ECO:0000259" key="2">
    <source>
        <dbReference type="Pfam" id="PF01757"/>
    </source>
</evidence>
<gene>
    <name evidence="3" type="ORF">GCM10023195_51080</name>
</gene>
<feature type="transmembrane region" description="Helical" evidence="1">
    <location>
        <begin position="168"/>
        <end position="189"/>
    </location>
</feature>
<feature type="transmembrane region" description="Helical" evidence="1">
    <location>
        <begin position="138"/>
        <end position="156"/>
    </location>
</feature>
<dbReference type="EMBL" id="BAABHJ010000019">
    <property type="protein sequence ID" value="GAA4611985.1"/>
    <property type="molecule type" value="Genomic_DNA"/>
</dbReference>
<feature type="transmembrane region" description="Helical" evidence="1">
    <location>
        <begin position="343"/>
        <end position="361"/>
    </location>
</feature>
<protein>
    <submittedName>
        <fullName evidence="3">Acyltransferase</fullName>
    </submittedName>
</protein>
<feature type="transmembrane region" description="Helical" evidence="1">
    <location>
        <begin position="382"/>
        <end position="405"/>
    </location>
</feature>
<organism evidence="3 4">
    <name type="scientific">Actinoallomurus liliacearum</name>
    <dbReference type="NCBI Taxonomy" id="1080073"/>
    <lineage>
        <taxon>Bacteria</taxon>
        <taxon>Bacillati</taxon>
        <taxon>Actinomycetota</taxon>
        <taxon>Actinomycetes</taxon>
        <taxon>Streptosporangiales</taxon>
        <taxon>Thermomonosporaceae</taxon>
        <taxon>Actinoallomurus</taxon>
    </lineage>
</organism>
<keyword evidence="1" id="KW-1133">Transmembrane helix</keyword>
<proteinExistence type="predicted"/>
<dbReference type="Pfam" id="PF01757">
    <property type="entry name" value="Acyl_transf_3"/>
    <property type="match status" value="1"/>
</dbReference>